<dbReference type="Proteomes" id="UP001590951">
    <property type="component" value="Unassembled WGS sequence"/>
</dbReference>
<reference evidence="2 3" key="1">
    <citation type="submission" date="2024-09" db="EMBL/GenBank/DDBJ databases">
        <title>Rethinking Asexuality: The Enigmatic Case of Functional Sexual Genes in Lepraria (Stereocaulaceae).</title>
        <authorList>
            <person name="Doellman M."/>
            <person name="Sun Y."/>
            <person name="Barcenas-Pena A."/>
            <person name="Lumbsch H.T."/>
            <person name="Grewe F."/>
        </authorList>
    </citation>
    <scope>NUCLEOTIDE SEQUENCE [LARGE SCALE GENOMIC DNA]</scope>
    <source>
        <strain evidence="2 3">Grewe 0041</strain>
    </source>
</reference>
<dbReference type="EMBL" id="JBHFEH010000057">
    <property type="protein sequence ID" value="KAL2049822.1"/>
    <property type="molecule type" value="Genomic_DNA"/>
</dbReference>
<sequence>MAAFSEKPASLMSERFTSNNVALSHYPPISGRTSPASSDLGKRSISTVTFRYDVDAPEVGDDISSTTCLGRSEGRPGHLNPNISITMSRTCQAAH</sequence>
<gene>
    <name evidence="2" type="ORF">ABVK25_009917</name>
</gene>
<evidence type="ECO:0000313" key="2">
    <source>
        <dbReference type="EMBL" id="KAL2049822.1"/>
    </source>
</evidence>
<name>A0ABR4AVX7_9LECA</name>
<comment type="caution">
    <text evidence="2">The sequence shown here is derived from an EMBL/GenBank/DDBJ whole genome shotgun (WGS) entry which is preliminary data.</text>
</comment>
<feature type="region of interest" description="Disordered" evidence="1">
    <location>
        <begin position="22"/>
        <end position="41"/>
    </location>
</feature>
<feature type="compositionally biased region" description="Polar residues" evidence="1">
    <location>
        <begin position="81"/>
        <end position="95"/>
    </location>
</feature>
<accession>A0ABR4AVX7</accession>
<evidence type="ECO:0000313" key="3">
    <source>
        <dbReference type="Proteomes" id="UP001590951"/>
    </source>
</evidence>
<protein>
    <submittedName>
        <fullName evidence="2">Uncharacterized protein</fullName>
    </submittedName>
</protein>
<keyword evidence="3" id="KW-1185">Reference proteome</keyword>
<feature type="region of interest" description="Disordered" evidence="1">
    <location>
        <begin position="65"/>
        <end position="95"/>
    </location>
</feature>
<proteinExistence type="predicted"/>
<evidence type="ECO:0000256" key="1">
    <source>
        <dbReference type="SAM" id="MobiDB-lite"/>
    </source>
</evidence>
<organism evidence="2 3">
    <name type="scientific">Lepraria finkii</name>
    <dbReference type="NCBI Taxonomy" id="1340010"/>
    <lineage>
        <taxon>Eukaryota</taxon>
        <taxon>Fungi</taxon>
        <taxon>Dikarya</taxon>
        <taxon>Ascomycota</taxon>
        <taxon>Pezizomycotina</taxon>
        <taxon>Lecanoromycetes</taxon>
        <taxon>OSLEUM clade</taxon>
        <taxon>Lecanoromycetidae</taxon>
        <taxon>Lecanorales</taxon>
        <taxon>Lecanorineae</taxon>
        <taxon>Stereocaulaceae</taxon>
        <taxon>Lepraria</taxon>
    </lineage>
</organism>